<evidence type="ECO:0000313" key="2">
    <source>
        <dbReference type="EMBL" id="KKO98085.1"/>
    </source>
</evidence>
<organism evidence="2 3">
    <name type="scientific">Trichoderma harzianum</name>
    <name type="common">Hypocrea lixii</name>
    <dbReference type="NCBI Taxonomy" id="5544"/>
    <lineage>
        <taxon>Eukaryota</taxon>
        <taxon>Fungi</taxon>
        <taxon>Dikarya</taxon>
        <taxon>Ascomycota</taxon>
        <taxon>Pezizomycotina</taxon>
        <taxon>Sordariomycetes</taxon>
        <taxon>Hypocreomycetidae</taxon>
        <taxon>Hypocreales</taxon>
        <taxon>Hypocreaceae</taxon>
        <taxon>Trichoderma</taxon>
    </lineage>
</organism>
<dbReference type="SUPFAM" id="SSF54427">
    <property type="entry name" value="NTF2-like"/>
    <property type="match status" value="1"/>
</dbReference>
<sequence>MTAAHGVIAILESTYNSLDLDSILSLYADDAKLTAHLFELVGLDKVQIRAFYADLFESNGDIEFVTRCISGTPDLLIWECDVRCTARKSSPALGIARGDAVVMRGVSLLTWRDGLIAEQKDYFHVARKS</sequence>
<comment type="caution">
    <text evidence="2">The sequence shown here is derived from an EMBL/GenBank/DDBJ whole genome shotgun (WGS) entry which is preliminary data.</text>
</comment>
<dbReference type="Proteomes" id="UP000034112">
    <property type="component" value="Unassembled WGS sequence"/>
</dbReference>
<evidence type="ECO:0000259" key="1">
    <source>
        <dbReference type="Pfam" id="PF12680"/>
    </source>
</evidence>
<dbReference type="InterPro" id="IPR037401">
    <property type="entry name" value="SnoaL-like"/>
</dbReference>
<name>A0A0F9WY88_TRIHA</name>
<protein>
    <recommendedName>
        <fullName evidence="1">SnoaL-like domain-containing protein</fullName>
    </recommendedName>
</protein>
<accession>A0A0F9WY88</accession>
<feature type="domain" description="SnoaL-like" evidence="1">
    <location>
        <begin position="12"/>
        <end position="118"/>
    </location>
</feature>
<gene>
    <name evidence="2" type="ORF">THAR02_09813</name>
</gene>
<reference evidence="3" key="1">
    <citation type="journal article" date="2015" name="Genome Announc.">
        <title>Draft whole-genome sequence of the biocontrol agent Trichoderma harzianum T6776.</title>
        <authorList>
            <person name="Baroncelli R."/>
            <person name="Piaggeschi G."/>
            <person name="Fiorini L."/>
            <person name="Bertolini E."/>
            <person name="Zapparata A."/>
            <person name="Pe M.E."/>
            <person name="Sarrocco S."/>
            <person name="Vannacci G."/>
        </authorList>
    </citation>
    <scope>NUCLEOTIDE SEQUENCE [LARGE SCALE GENOMIC DNA]</scope>
    <source>
        <strain evidence="3">T6776</strain>
    </source>
</reference>
<evidence type="ECO:0000313" key="3">
    <source>
        <dbReference type="Proteomes" id="UP000034112"/>
    </source>
</evidence>
<dbReference type="Gene3D" id="3.10.450.50">
    <property type="match status" value="1"/>
</dbReference>
<dbReference type="AlphaFoldDB" id="A0A0F9WY88"/>
<dbReference type="EMBL" id="JOKZ01000463">
    <property type="protein sequence ID" value="KKO98085.1"/>
    <property type="molecule type" value="Genomic_DNA"/>
</dbReference>
<dbReference type="Pfam" id="PF12680">
    <property type="entry name" value="SnoaL_2"/>
    <property type="match status" value="1"/>
</dbReference>
<dbReference type="OMA" id="RCISGTP"/>
<proteinExistence type="predicted"/>
<dbReference type="InterPro" id="IPR032710">
    <property type="entry name" value="NTF2-like_dom_sf"/>
</dbReference>
<dbReference type="OrthoDB" id="5305593at2759"/>